<dbReference type="InterPro" id="IPR029069">
    <property type="entry name" value="HotDog_dom_sf"/>
</dbReference>
<dbReference type="CDD" id="cd03443">
    <property type="entry name" value="PaaI_thioesterase"/>
    <property type="match status" value="1"/>
</dbReference>
<gene>
    <name evidence="2" type="ORF">ABU614_00155</name>
    <name evidence="1" type="ORF">V2J18_16860</name>
</gene>
<dbReference type="Proteomes" id="UP001387215">
    <property type="component" value="Unassembled WGS sequence"/>
</dbReference>
<dbReference type="RefSeq" id="WP_064749796.1">
    <property type="nucleotide sequence ID" value="NZ_CP159925.1"/>
</dbReference>
<evidence type="ECO:0000313" key="1">
    <source>
        <dbReference type="EMBL" id="MEI2456336.1"/>
    </source>
</evidence>
<evidence type="ECO:0000313" key="3">
    <source>
        <dbReference type="Proteomes" id="UP001387215"/>
    </source>
</evidence>
<dbReference type="Pfam" id="PF14539">
    <property type="entry name" value="DUF4442"/>
    <property type="match status" value="1"/>
</dbReference>
<dbReference type="Gene3D" id="3.10.129.10">
    <property type="entry name" value="Hotdog Thioesterase"/>
    <property type="match status" value="1"/>
</dbReference>
<proteinExistence type="predicted"/>
<keyword evidence="3" id="KW-1185">Reference proteome</keyword>
<dbReference type="EMBL" id="CP159925">
    <property type="protein sequence ID" value="XCO75250.1"/>
    <property type="molecule type" value="Genomic_DNA"/>
</dbReference>
<protein>
    <submittedName>
        <fullName evidence="2">Hotdog fold domain-containing protein</fullName>
    </submittedName>
</protein>
<dbReference type="InterPro" id="IPR027961">
    <property type="entry name" value="DUF4442"/>
</dbReference>
<dbReference type="AlphaFoldDB" id="A0AAU8MUF9"/>
<organism evidence="2">
    <name type="scientific">Lysobacter firmicutimachus</name>
    <dbReference type="NCBI Taxonomy" id="1792846"/>
    <lineage>
        <taxon>Bacteria</taxon>
        <taxon>Pseudomonadati</taxon>
        <taxon>Pseudomonadota</taxon>
        <taxon>Gammaproteobacteria</taxon>
        <taxon>Lysobacterales</taxon>
        <taxon>Lysobacteraceae</taxon>
        <taxon>Lysobacter</taxon>
    </lineage>
</organism>
<dbReference type="SUPFAM" id="SSF54637">
    <property type="entry name" value="Thioesterase/thiol ester dehydrase-isomerase"/>
    <property type="match status" value="1"/>
</dbReference>
<accession>A0AAU8MUF9</accession>
<dbReference type="EMBL" id="JBANDL010000002">
    <property type="protein sequence ID" value="MEI2456336.1"/>
    <property type="molecule type" value="Genomic_DNA"/>
</dbReference>
<sequence>MSANVLALYRKLTRYPAGHWLFSRAVCFKAPYFASISPRFESLEPGRCSATMRHRRAITNHLGTVHAIAMCNLAELTGGVMTDVSIPRSMRWIPVGMSVEYLKKAVGTVRAVATPAAPIVESDSAYDLPVDVVVTDPAGDAVFRARIAMRVSPKPKRG</sequence>
<name>A0AAU8MUF9_9GAMM</name>
<reference evidence="2" key="2">
    <citation type="submission" date="2024-06" db="EMBL/GenBank/DDBJ databases">
        <authorList>
            <person name="Li S."/>
        </authorList>
    </citation>
    <scope>NUCLEOTIDE SEQUENCE</scope>
    <source>
        <strain evidence="2">SR10</strain>
    </source>
</reference>
<reference evidence="1 3" key="1">
    <citation type="submission" date="2024-02" db="EMBL/GenBank/DDBJ databases">
        <title>Lysobacter Genome Sequencing and Mining.</title>
        <authorList>
            <person name="Bierman J."/>
            <person name="Walker M.C."/>
        </authorList>
    </citation>
    <scope>NUCLEOTIDE SEQUENCE [LARGE SCALE GENOMIC DNA]</scope>
    <source>
        <strain evidence="1 3">PB6250</strain>
    </source>
</reference>
<evidence type="ECO:0000313" key="2">
    <source>
        <dbReference type="EMBL" id="XCO75250.1"/>
    </source>
</evidence>